<dbReference type="KEGG" id="cvr:CHLNCDRAFT_54027"/>
<dbReference type="PANTHER" id="PTHR39741:SF2">
    <property type="entry name" value="F-BOX DOMAIN-CONTAINING PROTEIN"/>
    <property type="match status" value="1"/>
</dbReference>
<sequence length="176" mass="19396">MEPDLHDRHGFMRAFRQVLTARGFAFCDSGEPEQPQFGLPEAGRRGKALLLEGVEASSTDNPQQSIDCTLDDDAGMFWSSMGSQAPEANEYLLYKLRSPLCLVQHVQLIVFRAHYQFGTPVYPPSFISFQCGPSPWSLAPPTIKFPVAATASLLSSLLAAHSVHSVQLILTVYHCD</sequence>
<gene>
    <name evidence="1" type="ORF">CHLNCDRAFT_54027</name>
</gene>
<proteinExistence type="predicted"/>
<accession>E1ZM73</accession>
<evidence type="ECO:0000313" key="1">
    <source>
        <dbReference type="EMBL" id="EFN52955.1"/>
    </source>
</evidence>
<dbReference type="OrthoDB" id="63379at2759"/>
<keyword evidence="2" id="KW-1185">Reference proteome</keyword>
<dbReference type="InParanoid" id="E1ZM73"/>
<dbReference type="eggNOG" id="ENOG502R36E">
    <property type="taxonomic scope" value="Eukaryota"/>
</dbReference>
<dbReference type="RefSeq" id="XP_005845057.1">
    <property type="nucleotide sequence ID" value="XM_005844995.1"/>
</dbReference>
<protein>
    <recommendedName>
        <fullName evidence="3">DOC domain-containing protein</fullName>
    </recommendedName>
</protein>
<organism evidence="2">
    <name type="scientific">Chlorella variabilis</name>
    <name type="common">Green alga</name>
    <dbReference type="NCBI Taxonomy" id="554065"/>
    <lineage>
        <taxon>Eukaryota</taxon>
        <taxon>Viridiplantae</taxon>
        <taxon>Chlorophyta</taxon>
        <taxon>core chlorophytes</taxon>
        <taxon>Trebouxiophyceae</taxon>
        <taxon>Chlorellales</taxon>
        <taxon>Chlorellaceae</taxon>
        <taxon>Chlorella clade</taxon>
        <taxon>Chlorella</taxon>
    </lineage>
</organism>
<dbReference type="Proteomes" id="UP000008141">
    <property type="component" value="Unassembled WGS sequence"/>
</dbReference>
<evidence type="ECO:0008006" key="3">
    <source>
        <dbReference type="Google" id="ProtNLM"/>
    </source>
</evidence>
<name>E1ZM73_CHLVA</name>
<reference evidence="1 2" key="1">
    <citation type="journal article" date="2010" name="Plant Cell">
        <title>The Chlorella variabilis NC64A genome reveals adaptation to photosymbiosis, coevolution with viruses, and cryptic sex.</title>
        <authorList>
            <person name="Blanc G."/>
            <person name="Duncan G."/>
            <person name="Agarkova I."/>
            <person name="Borodovsky M."/>
            <person name="Gurnon J."/>
            <person name="Kuo A."/>
            <person name="Lindquist E."/>
            <person name="Lucas S."/>
            <person name="Pangilinan J."/>
            <person name="Polle J."/>
            <person name="Salamov A."/>
            <person name="Terry A."/>
            <person name="Yamada T."/>
            <person name="Dunigan D.D."/>
            <person name="Grigoriev I.V."/>
            <person name="Claverie J.M."/>
            <person name="Van Etten J.L."/>
        </authorList>
    </citation>
    <scope>NUCLEOTIDE SEQUENCE [LARGE SCALE GENOMIC DNA]</scope>
    <source>
        <strain evidence="1 2">NC64A</strain>
    </source>
</reference>
<dbReference type="AlphaFoldDB" id="E1ZM73"/>
<dbReference type="PANTHER" id="PTHR39741">
    <property type="entry name" value="F-BOX DOMAIN CONTAINING PROTEIN, EXPRESSED"/>
    <property type="match status" value="1"/>
</dbReference>
<dbReference type="InterPro" id="IPR055336">
    <property type="entry name" value="At4g00755-like"/>
</dbReference>
<evidence type="ECO:0000313" key="2">
    <source>
        <dbReference type="Proteomes" id="UP000008141"/>
    </source>
</evidence>
<dbReference type="EMBL" id="GL433853">
    <property type="protein sequence ID" value="EFN52955.1"/>
    <property type="molecule type" value="Genomic_DNA"/>
</dbReference>
<dbReference type="GeneID" id="17352494"/>